<evidence type="ECO:0000313" key="2">
    <source>
        <dbReference type="Proteomes" id="UP001054945"/>
    </source>
</evidence>
<evidence type="ECO:0000313" key="1">
    <source>
        <dbReference type="EMBL" id="GIY60932.1"/>
    </source>
</evidence>
<sequence>MEDCPKAPSYTSRRAFLTPPRLQITRPIFIGIFLLSPLHPKQECYKSPRYSPANRSSNNHPFSLLLQYCALAGRRDVGAGEIVFILKI</sequence>
<dbReference type="EMBL" id="BPLR01013400">
    <property type="protein sequence ID" value="GIY60932.1"/>
    <property type="molecule type" value="Genomic_DNA"/>
</dbReference>
<dbReference type="Proteomes" id="UP001054945">
    <property type="component" value="Unassembled WGS sequence"/>
</dbReference>
<organism evidence="1 2">
    <name type="scientific">Caerostris extrusa</name>
    <name type="common">Bark spider</name>
    <name type="synonym">Caerostris bankana</name>
    <dbReference type="NCBI Taxonomy" id="172846"/>
    <lineage>
        <taxon>Eukaryota</taxon>
        <taxon>Metazoa</taxon>
        <taxon>Ecdysozoa</taxon>
        <taxon>Arthropoda</taxon>
        <taxon>Chelicerata</taxon>
        <taxon>Arachnida</taxon>
        <taxon>Araneae</taxon>
        <taxon>Araneomorphae</taxon>
        <taxon>Entelegynae</taxon>
        <taxon>Araneoidea</taxon>
        <taxon>Araneidae</taxon>
        <taxon>Caerostris</taxon>
    </lineage>
</organism>
<proteinExistence type="predicted"/>
<gene>
    <name evidence="1" type="ORF">CEXT_324461</name>
</gene>
<keyword evidence="2" id="KW-1185">Reference proteome</keyword>
<name>A0AAV4UT01_CAEEX</name>
<protein>
    <submittedName>
        <fullName evidence="1">Uncharacterized protein</fullName>
    </submittedName>
</protein>
<accession>A0AAV4UT01</accession>
<comment type="caution">
    <text evidence="1">The sequence shown here is derived from an EMBL/GenBank/DDBJ whole genome shotgun (WGS) entry which is preliminary data.</text>
</comment>
<dbReference type="AlphaFoldDB" id="A0AAV4UT01"/>
<reference evidence="1 2" key="1">
    <citation type="submission" date="2021-06" db="EMBL/GenBank/DDBJ databases">
        <title>Caerostris extrusa draft genome.</title>
        <authorList>
            <person name="Kono N."/>
            <person name="Arakawa K."/>
        </authorList>
    </citation>
    <scope>NUCLEOTIDE SEQUENCE [LARGE SCALE GENOMIC DNA]</scope>
</reference>